<evidence type="ECO:0000256" key="1">
    <source>
        <dbReference type="SAM" id="MobiDB-lite"/>
    </source>
</evidence>
<dbReference type="Pfam" id="PF26140">
    <property type="entry name" value="HEAT_URB1"/>
    <property type="match status" value="1"/>
</dbReference>
<proteinExistence type="predicted"/>
<dbReference type="InterPro" id="IPR021714">
    <property type="entry name" value="URB1_N"/>
</dbReference>
<name>A0A179FZZ6_METCM</name>
<dbReference type="OrthoDB" id="72892at2759"/>
<sequence>MVKRSSHGTDGAAAFRKRQKLTQDVPTGEDVTSSDQLWQLLTFDQDMRNARHGLQSLKRFLDDIISDNADRKSKLALLQEYLEKVKPRDTSEEAVHLHDIMEMWSFSIQVNDEGVMSSVAVVLALLLQVLSESLHLVPFGLGICQTLVQEAQLKCISRNLGSEKGKGFIISPTLRMLREAVCFDGGAFAKNIVRARIYTFTSLGRNLEMGHVSDAPEDVRKASVRTNAVRLYLSCLKYLHSEGRRELLSQREQISHLTYMMKNDPPNLVLEIIESLKTHVLGDSRIAREIKFKAFNTKILMRLLSLYSYSSTTANAEEKDLVCEKAHELLIFACTTPSAGILYPYKGLYPKEADDEFSSLSARSRKNHSDEDPWEGKLRDGIPVYNFALSEFVGKLRPWSNLKHCELLVAIFTAAPELISDYFYNNQSFTFEPKLSMTWIGYAAFLFNTMMIPLPPSFGDPSRYAIMPPPTSVLLDNIMPRPINEKVLIRCLSPKSHLTSFFATRILVAGLEKLSKAVEMLNGPSRRKGSIWTEASRRLIDSFCQRIPDMKEVVRCYKSIPSENILHKSLTSRLLRLYYEVIPRVALAANFDVSPFFAGVLKDVNKDNIEAEARDLGLMELENLVLIASYSPGMRWFAKLESLGHGQASSPFSALLQLLCSDEKDTPLSQLKAVLADVALESQIVTTSAALKPLLQALRCTQETMGTIAMGSVWSFLDNCVNRCATSPIKYLDLMKDYSSKSKSSKKTDGTDLLNVVITEQVPYIVNTGDENATSQLASFVSLYYNAVRKSHGDDALIEDLYREIEKHFSATPTKPAELGNTKQVKALKKYDDIEWTTNKSAPDGEQAVTGPTISQESLEETLHVPFLSDEDATVLSKWASKSVDDMIEDGWAAGLVRLLASEHINLRKEALTGVLKMAAQIKESSYEEKTQIWLLLSELAESSRAQVDVGPVPSAFIAFTIHALDVLKTPLHPLYPKVNAYLTRSPVWGLDKLPLVHDILHGVPSEDDKYYTELTWLLNYLLDSLKTPFDLGVFHKKRWFEKIFALGSNPYLRSALRTRLAKLVYRVTCIETGSTTLITRFGILSWLDSLRAACDVDDTAAVYEALMLRAWETCDQERVRTWSKGGVEQLLEKIPRNREPHSIA</sequence>
<feature type="domain" description="URB1 C-terminal" evidence="3">
    <location>
        <begin position="896"/>
        <end position="1087"/>
    </location>
</feature>
<accession>A0A179FZZ6</accession>
<dbReference type="GO" id="GO:0005730">
    <property type="term" value="C:nucleolus"/>
    <property type="evidence" value="ECO:0007669"/>
    <property type="project" value="TreeGrafter"/>
</dbReference>
<dbReference type="RefSeq" id="XP_022284627.1">
    <property type="nucleotide sequence ID" value="XM_022428338.1"/>
</dbReference>
<dbReference type="GeneID" id="28847037"/>
<evidence type="ECO:0000259" key="2">
    <source>
        <dbReference type="Pfam" id="PF11707"/>
    </source>
</evidence>
<gene>
    <name evidence="5" type="ORF">VFPPC_03551</name>
</gene>
<keyword evidence="6" id="KW-1185">Reference proteome</keyword>
<dbReference type="GO" id="GO:0000466">
    <property type="term" value="P:maturation of 5.8S rRNA from tricistronic rRNA transcript (SSU-rRNA, 5.8S rRNA, LSU-rRNA)"/>
    <property type="evidence" value="ECO:0007669"/>
    <property type="project" value="TreeGrafter"/>
</dbReference>
<dbReference type="EMBL" id="LSBJ02000002">
    <property type="protein sequence ID" value="OAQ71216.2"/>
    <property type="molecule type" value="Genomic_DNA"/>
</dbReference>
<feature type="region of interest" description="Disordered" evidence="1">
    <location>
        <begin position="1"/>
        <end position="29"/>
    </location>
</feature>
<organism evidence="5 6">
    <name type="scientific">Pochonia chlamydosporia 170</name>
    <dbReference type="NCBI Taxonomy" id="1380566"/>
    <lineage>
        <taxon>Eukaryota</taxon>
        <taxon>Fungi</taxon>
        <taxon>Dikarya</taxon>
        <taxon>Ascomycota</taxon>
        <taxon>Pezizomycotina</taxon>
        <taxon>Sordariomycetes</taxon>
        <taxon>Hypocreomycetidae</taxon>
        <taxon>Hypocreales</taxon>
        <taxon>Clavicipitaceae</taxon>
        <taxon>Pochonia</taxon>
    </lineage>
</organism>
<dbReference type="InterPro" id="IPR039844">
    <property type="entry name" value="URB1"/>
</dbReference>
<dbReference type="Proteomes" id="UP000078397">
    <property type="component" value="Unassembled WGS sequence"/>
</dbReference>
<evidence type="ECO:0000259" key="3">
    <source>
        <dbReference type="Pfam" id="PF16201"/>
    </source>
</evidence>
<evidence type="ECO:0000259" key="4">
    <source>
        <dbReference type="Pfam" id="PF26140"/>
    </source>
</evidence>
<dbReference type="Pfam" id="PF11707">
    <property type="entry name" value="Npa1"/>
    <property type="match status" value="1"/>
</dbReference>
<dbReference type="STRING" id="1380566.A0A179FZZ6"/>
<dbReference type="GO" id="GO:0000463">
    <property type="term" value="P:maturation of LSU-rRNA from tricistronic rRNA transcript (SSU-rRNA, 5.8S rRNA, LSU-rRNA)"/>
    <property type="evidence" value="ECO:0007669"/>
    <property type="project" value="TreeGrafter"/>
</dbReference>
<dbReference type="PANTHER" id="PTHR13500:SF0">
    <property type="entry name" value="NUCLEOLAR PRE-RIBOSOMAL-ASSOCIATED PROTEIN 1"/>
    <property type="match status" value="1"/>
</dbReference>
<evidence type="ECO:0000313" key="5">
    <source>
        <dbReference type="EMBL" id="OAQ71216.2"/>
    </source>
</evidence>
<feature type="domain" description="URB1 central HEAT repeat" evidence="4">
    <location>
        <begin position="631"/>
        <end position="826"/>
    </location>
</feature>
<dbReference type="Pfam" id="PF16201">
    <property type="entry name" value="NopRA1"/>
    <property type="match status" value="1"/>
</dbReference>
<dbReference type="InterPro" id="IPR059018">
    <property type="entry name" value="HEAT_URB1"/>
</dbReference>
<dbReference type="InterPro" id="IPR032436">
    <property type="entry name" value="URB1_C"/>
</dbReference>
<evidence type="ECO:0000313" key="6">
    <source>
        <dbReference type="Proteomes" id="UP000078397"/>
    </source>
</evidence>
<protein>
    <submittedName>
        <fullName evidence="5">Ribosome biogenesis protein Urb1</fullName>
    </submittedName>
</protein>
<dbReference type="AlphaFoldDB" id="A0A179FZZ6"/>
<dbReference type="PANTHER" id="PTHR13500">
    <property type="entry name" value="NUCLEOLAR PRERIBOSOMAL-ASSOCIATED PROTEIN 1"/>
    <property type="match status" value="1"/>
</dbReference>
<comment type="caution">
    <text evidence="5">The sequence shown here is derived from an EMBL/GenBank/DDBJ whole genome shotgun (WGS) entry which is preliminary data.</text>
</comment>
<feature type="domain" description="URB1 N-terminal" evidence="2">
    <location>
        <begin position="97"/>
        <end position="442"/>
    </location>
</feature>
<reference evidence="5 6" key="1">
    <citation type="journal article" date="2016" name="PLoS Pathog.">
        <title>Biosynthesis of antibiotic leucinostatins in bio-control fungus Purpureocillium lilacinum and their inhibition on phytophthora revealed by genome mining.</title>
        <authorList>
            <person name="Wang G."/>
            <person name="Liu Z."/>
            <person name="Lin R."/>
            <person name="Li E."/>
            <person name="Mao Z."/>
            <person name="Ling J."/>
            <person name="Yang Y."/>
            <person name="Yin W.B."/>
            <person name="Xie B."/>
        </authorList>
    </citation>
    <scope>NUCLEOTIDE SEQUENCE [LARGE SCALE GENOMIC DNA]</scope>
    <source>
        <strain evidence="5">170</strain>
    </source>
</reference>
<dbReference type="KEGG" id="pchm:VFPPC_03551"/>